<organism evidence="2">
    <name type="scientific">Aureococcus anophagefferens</name>
    <name type="common">Harmful bloom alga</name>
    <dbReference type="NCBI Taxonomy" id="44056"/>
    <lineage>
        <taxon>Eukaryota</taxon>
        <taxon>Sar</taxon>
        <taxon>Stramenopiles</taxon>
        <taxon>Ochrophyta</taxon>
        <taxon>Pelagophyceae</taxon>
        <taxon>Pelagomonadales</taxon>
        <taxon>Pelagomonadaceae</taxon>
        <taxon>Aureococcus</taxon>
    </lineage>
</organism>
<proteinExistence type="predicted"/>
<sequence length="164" mass="17448">MLSLVLKARAAAARLGAVAVVAFQRVLVPGLDGAVLDAARARALASRAENDDGLFDAFVRARYGAPEDLRALATLGRAAKLGACLEAELLGPALAGAWDRESELLFTFWTAATRGRRADAPSAALYVWPALHALAIKDVAWLDACMSRQRTVSFSNFSISFQST</sequence>
<name>F0Y1T1_AURAN</name>
<dbReference type="Proteomes" id="UP000002729">
    <property type="component" value="Unassembled WGS sequence"/>
</dbReference>
<accession>F0Y1T1</accession>
<gene>
    <name evidence="1" type="ORF">AURANDRAFT_62416</name>
</gene>
<dbReference type="KEGG" id="aaf:AURANDRAFT_62416"/>
<keyword evidence="2" id="KW-1185">Reference proteome</keyword>
<evidence type="ECO:0000313" key="2">
    <source>
        <dbReference type="Proteomes" id="UP000002729"/>
    </source>
</evidence>
<dbReference type="AlphaFoldDB" id="F0Y1T1"/>
<dbReference type="RefSeq" id="XP_009034457.1">
    <property type="nucleotide sequence ID" value="XM_009036209.1"/>
</dbReference>
<dbReference type="EMBL" id="GL833123">
    <property type="protein sequence ID" value="EGB10880.1"/>
    <property type="molecule type" value="Genomic_DNA"/>
</dbReference>
<reference evidence="1 2" key="1">
    <citation type="journal article" date="2011" name="Proc. Natl. Acad. Sci. U.S.A.">
        <title>Niche of harmful alga Aureococcus anophagefferens revealed through ecogenomics.</title>
        <authorList>
            <person name="Gobler C.J."/>
            <person name="Berry D.L."/>
            <person name="Dyhrman S.T."/>
            <person name="Wilhelm S.W."/>
            <person name="Salamov A."/>
            <person name="Lobanov A.V."/>
            <person name="Zhang Y."/>
            <person name="Collier J.L."/>
            <person name="Wurch L.L."/>
            <person name="Kustka A.B."/>
            <person name="Dill B.D."/>
            <person name="Shah M."/>
            <person name="VerBerkmoes N.C."/>
            <person name="Kuo A."/>
            <person name="Terry A."/>
            <person name="Pangilinan J."/>
            <person name="Lindquist E.A."/>
            <person name="Lucas S."/>
            <person name="Paulsen I.T."/>
            <person name="Hattenrath-Lehmann T.K."/>
            <person name="Talmage S.C."/>
            <person name="Walker E.A."/>
            <person name="Koch F."/>
            <person name="Burson A.M."/>
            <person name="Marcoval M.A."/>
            <person name="Tang Y.Z."/>
            <person name="Lecleir G.R."/>
            <person name="Coyne K.J."/>
            <person name="Berg G.M."/>
            <person name="Bertrand E.M."/>
            <person name="Saito M.A."/>
            <person name="Gladyshev V.N."/>
            <person name="Grigoriev I.V."/>
        </authorList>
    </citation>
    <scope>NUCLEOTIDE SEQUENCE [LARGE SCALE GENOMIC DNA]</scope>
    <source>
        <strain evidence="2">CCMP 1984</strain>
    </source>
</reference>
<dbReference type="InParanoid" id="F0Y1T1"/>
<protein>
    <submittedName>
        <fullName evidence="1">Uncharacterized protein</fullName>
    </submittedName>
</protein>
<evidence type="ECO:0000313" key="1">
    <source>
        <dbReference type="EMBL" id="EGB10880.1"/>
    </source>
</evidence>
<dbReference type="GeneID" id="20223881"/>